<evidence type="ECO:0000313" key="2">
    <source>
        <dbReference type="EMBL" id="CAK5262550.1"/>
    </source>
</evidence>
<feature type="compositionally biased region" description="Basic and acidic residues" evidence="1">
    <location>
        <begin position="257"/>
        <end position="275"/>
    </location>
</feature>
<feature type="region of interest" description="Disordered" evidence="1">
    <location>
        <begin position="126"/>
        <end position="323"/>
    </location>
</feature>
<feature type="compositionally biased region" description="Low complexity" evidence="1">
    <location>
        <begin position="276"/>
        <end position="286"/>
    </location>
</feature>
<name>A0AAD2GTY1_9AGAR</name>
<comment type="caution">
    <text evidence="2">The sequence shown here is derived from an EMBL/GenBank/DDBJ whole genome shotgun (WGS) entry which is preliminary data.</text>
</comment>
<feature type="compositionally biased region" description="Low complexity" evidence="1">
    <location>
        <begin position="186"/>
        <end position="199"/>
    </location>
</feature>
<feature type="compositionally biased region" description="Basic and acidic residues" evidence="1">
    <location>
        <begin position="139"/>
        <end position="152"/>
    </location>
</feature>
<feature type="compositionally biased region" description="Basic and acidic residues" evidence="1">
    <location>
        <begin position="307"/>
        <end position="316"/>
    </location>
</feature>
<dbReference type="EMBL" id="CAVNYO010000020">
    <property type="protein sequence ID" value="CAK5262550.1"/>
    <property type="molecule type" value="Genomic_DNA"/>
</dbReference>
<gene>
    <name evidence="2" type="ORF">MYCIT1_LOCUS1360</name>
</gene>
<dbReference type="Proteomes" id="UP001295794">
    <property type="component" value="Unassembled WGS sequence"/>
</dbReference>
<protein>
    <submittedName>
        <fullName evidence="2">Uncharacterized protein</fullName>
    </submittedName>
</protein>
<reference evidence="2" key="1">
    <citation type="submission" date="2023-11" db="EMBL/GenBank/DDBJ databases">
        <authorList>
            <person name="De Vega J J."/>
            <person name="De Vega J J."/>
        </authorList>
    </citation>
    <scope>NUCLEOTIDE SEQUENCE</scope>
</reference>
<organism evidence="2 3">
    <name type="scientific">Mycena citricolor</name>
    <dbReference type="NCBI Taxonomy" id="2018698"/>
    <lineage>
        <taxon>Eukaryota</taxon>
        <taxon>Fungi</taxon>
        <taxon>Dikarya</taxon>
        <taxon>Basidiomycota</taxon>
        <taxon>Agaricomycotina</taxon>
        <taxon>Agaricomycetes</taxon>
        <taxon>Agaricomycetidae</taxon>
        <taxon>Agaricales</taxon>
        <taxon>Marasmiineae</taxon>
        <taxon>Mycenaceae</taxon>
        <taxon>Mycena</taxon>
    </lineage>
</organism>
<keyword evidence="3" id="KW-1185">Reference proteome</keyword>
<dbReference type="AlphaFoldDB" id="A0AAD2GTY1"/>
<accession>A0AAD2GTY1</accession>
<sequence>MSPTVMDVLSMKTPPLTPRRRKPLVTYQSPSADKANGVTKPLSKLSHNLAPIPVASCSKSSHSSPNIIVRASGVPRKRYPMDPPLPLYHPMGPLAMSLPLLPPSHFGHPDPEPVITPIDELIVDASRRSSARSRRPVAKMRDTAVDREREDGSASPAPSLPNVGAIAAAAALEIKEKPSPRKRRGAAAAAGAGVVNGVNGKRKRKDAEDDATYPAKRTRPTRGAAASLGADESGDDESTGLLAESAMTREPTEEAEEITRPERRSTRSSVRRRDSTASASEETTASVPAVSQVDAAVEEPMMPIHEFAMRNTKEEGEVSEDAT</sequence>
<evidence type="ECO:0000313" key="3">
    <source>
        <dbReference type="Proteomes" id="UP001295794"/>
    </source>
</evidence>
<feature type="region of interest" description="Disordered" evidence="1">
    <location>
        <begin position="1"/>
        <end position="39"/>
    </location>
</feature>
<evidence type="ECO:0000256" key="1">
    <source>
        <dbReference type="SAM" id="MobiDB-lite"/>
    </source>
</evidence>
<feature type="compositionally biased region" description="Basic residues" evidence="1">
    <location>
        <begin position="129"/>
        <end position="138"/>
    </location>
</feature>
<proteinExistence type="predicted"/>